<keyword evidence="3" id="KW-1185">Reference proteome</keyword>
<reference evidence="2 3" key="1">
    <citation type="submission" date="2019-05" db="EMBL/GenBank/DDBJ databases">
        <title>Another draft genome of Portunus trituberculatus and its Hox gene families provides insights of decapod evolution.</title>
        <authorList>
            <person name="Jeong J.-H."/>
            <person name="Song I."/>
            <person name="Kim S."/>
            <person name="Choi T."/>
            <person name="Kim D."/>
            <person name="Ryu S."/>
            <person name="Kim W."/>
        </authorList>
    </citation>
    <scope>NUCLEOTIDE SEQUENCE [LARGE SCALE GENOMIC DNA]</scope>
    <source>
        <tissue evidence="2">Muscle</tissue>
    </source>
</reference>
<gene>
    <name evidence="2" type="ORF">E2C01_097559</name>
</gene>
<evidence type="ECO:0000313" key="3">
    <source>
        <dbReference type="Proteomes" id="UP000324222"/>
    </source>
</evidence>
<name>A0A5B7KBQ4_PORTR</name>
<organism evidence="2 3">
    <name type="scientific">Portunus trituberculatus</name>
    <name type="common">Swimming crab</name>
    <name type="synonym">Neptunus trituberculatus</name>
    <dbReference type="NCBI Taxonomy" id="210409"/>
    <lineage>
        <taxon>Eukaryota</taxon>
        <taxon>Metazoa</taxon>
        <taxon>Ecdysozoa</taxon>
        <taxon>Arthropoda</taxon>
        <taxon>Crustacea</taxon>
        <taxon>Multicrustacea</taxon>
        <taxon>Malacostraca</taxon>
        <taxon>Eumalacostraca</taxon>
        <taxon>Eucarida</taxon>
        <taxon>Decapoda</taxon>
        <taxon>Pleocyemata</taxon>
        <taxon>Brachyura</taxon>
        <taxon>Eubrachyura</taxon>
        <taxon>Portunoidea</taxon>
        <taxon>Portunidae</taxon>
        <taxon>Portuninae</taxon>
        <taxon>Portunus</taxon>
    </lineage>
</organism>
<evidence type="ECO:0000256" key="1">
    <source>
        <dbReference type="SAM" id="MobiDB-lite"/>
    </source>
</evidence>
<evidence type="ECO:0000313" key="2">
    <source>
        <dbReference type="EMBL" id="MPD02005.1"/>
    </source>
</evidence>
<feature type="region of interest" description="Disordered" evidence="1">
    <location>
        <begin position="1"/>
        <end position="59"/>
    </location>
</feature>
<comment type="caution">
    <text evidence="2">The sequence shown here is derived from an EMBL/GenBank/DDBJ whole genome shotgun (WGS) entry which is preliminary data.</text>
</comment>
<sequence length="59" mass="6553">MKFACPDSSSSSSLSYCPSPWIPASSRKHQRPNTPNEKQAGVGMSRPPLRRSRPQLLKN</sequence>
<dbReference type="EMBL" id="VSRR010129524">
    <property type="protein sequence ID" value="MPD02005.1"/>
    <property type="molecule type" value="Genomic_DNA"/>
</dbReference>
<protein>
    <submittedName>
        <fullName evidence="2">Uncharacterized protein</fullName>
    </submittedName>
</protein>
<dbReference type="Proteomes" id="UP000324222">
    <property type="component" value="Unassembled WGS sequence"/>
</dbReference>
<dbReference type="AlphaFoldDB" id="A0A5B7KBQ4"/>
<accession>A0A5B7KBQ4</accession>
<proteinExistence type="predicted"/>